<dbReference type="Pfam" id="PF00089">
    <property type="entry name" value="Trypsin"/>
    <property type="match status" value="1"/>
</dbReference>
<comment type="caution">
    <text evidence="8">The sequence shown here is derived from an EMBL/GenBank/DDBJ whole genome shotgun (WGS) entry which is preliminary data.</text>
</comment>
<organism evidence="8 9">
    <name type="scientific">Clarias magur</name>
    <name type="common">Asian catfish</name>
    <name type="synonym">Macropteronotus magur</name>
    <dbReference type="NCBI Taxonomy" id="1594786"/>
    <lineage>
        <taxon>Eukaryota</taxon>
        <taxon>Metazoa</taxon>
        <taxon>Chordata</taxon>
        <taxon>Craniata</taxon>
        <taxon>Vertebrata</taxon>
        <taxon>Euteleostomi</taxon>
        <taxon>Actinopterygii</taxon>
        <taxon>Neopterygii</taxon>
        <taxon>Teleostei</taxon>
        <taxon>Ostariophysi</taxon>
        <taxon>Siluriformes</taxon>
        <taxon>Clariidae</taxon>
        <taxon>Clarias</taxon>
    </lineage>
</organism>
<evidence type="ECO:0000256" key="5">
    <source>
        <dbReference type="ARBA" id="ARBA00023157"/>
    </source>
</evidence>
<dbReference type="PANTHER" id="PTHR24252">
    <property type="entry name" value="ACROSIN-RELATED"/>
    <property type="match status" value="1"/>
</dbReference>
<dbReference type="Gene3D" id="2.40.10.10">
    <property type="entry name" value="Trypsin-like serine proteases"/>
    <property type="match status" value="1"/>
</dbReference>
<keyword evidence="4" id="KW-0720">Serine protease</keyword>
<accession>A0A8J4U5I7</accession>
<dbReference type="SMART" id="SM00020">
    <property type="entry name" value="Tryp_SPc"/>
    <property type="match status" value="1"/>
</dbReference>
<evidence type="ECO:0000256" key="3">
    <source>
        <dbReference type="ARBA" id="ARBA00022801"/>
    </source>
</evidence>
<dbReference type="InterPro" id="IPR009003">
    <property type="entry name" value="Peptidase_S1_PA"/>
</dbReference>
<protein>
    <submittedName>
        <fullName evidence="8">Serine protease 27-like</fullName>
    </submittedName>
</protein>
<keyword evidence="5" id="KW-1015">Disulfide bond</keyword>
<evidence type="ECO:0000259" key="7">
    <source>
        <dbReference type="PROSITE" id="PS50240"/>
    </source>
</evidence>
<evidence type="ECO:0000313" key="9">
    <source>
        <dbReference type="Proteomes" id="UP000727407"/>
    </source>
</evidence>
<evidence type="ECO:0000313" key="8">
    <source>
        <dbReference type="EMBL" id="KAF5892452.1"/>
    </source>
</evidence>
<evidence type="ECO:0000256" key="1">
    <source>
        <dbReference type="ARBA" id="ARBA00022670"/>
    </source>
</evidence>
<feature type="signal peptide" evidence="6">
    <location>
        <begin position="1"/>
        <end position="20"/>
    </location>
</feature>
<dbReference type="FunFam" id="2.40.10.10:FF:000024">
    <property type="entry name" value="Serine protease 53"/>
    <property type="match status" value="1"/>
</dbReference>
<dbReference type="CDD" id="cd00190">
    <property type="entry name" value="Tryp_SPc"/>
    <property type="match status" value="1"/>
</dbReference>
<dbReference type="InterPro" id="IPR043504">
    <property type="entry name" value="Peptidase_S1_PA_chymotrypsin"/>
</dbReference>
<evidence type="ECO:0000256" key="4">
    <source>
        <dbReference type="ARBA" id="ARBA00022825"/>
    </source>
</evidence>
<dbReference type="SUPFAM" id="SSF50494">
    <property type="entry name" value="Trypsin-like serine proteases"/>
    <property type="match status" value="1"/>
</dbReference>
<dbReference type="InterPro" id="IPR001254">
    <property type="entry name" value="Trypsin_dom"/>
</dbReference>
<dbReference type="GO" id="GO:0006508">
    <property type="term" value="P:proteolysis"/>
    <property type="evidence" value="ECO:0007669"/>
    <property type="project" value="UniProtKB-KW"/>
</dbReference>
<evidence type="ECO:0000256" key="2">
    <source>
        <dbReference type="ARBA" id="ARBA00022729"/>
    </source>
</evidence>
<gene>
    <name evidence="8" type="primary">prss60.3</name>
    <name evidence="8" type="ORF">DAT39_017838</name>
</gene>
<proteinExistence type="predicted"/>
<feature type="domain" description="Peptidase S1" evidence="7">
    <location>
        <begin position="34"/>
        <end position="219"/>
    </location>
</feature>
<dbReference type="OrthoDB" id="10002959at2759"/>
<keyword evidence="9" id="KW-1185">Reference proteome</keyword>
<dbReference type="InterPro" id="IPR018114">
    <property type="entry name" value="TRYPSIN_HIS"/>
</dbReference>
<name>A0A8J4U5I7_CLAMG</name>
<dbReference type="GO" id="GO:0004252">
    <property type="term" value="F:serine-type endopeptidase activity"/>
    <property type="evidence" value="ECO:0007669"/>
    <property type="project" value="InterPro"/>
</dbReference>
<reference evidence="8" key="1">
    <citation type="submission" date="2020-07" db="EMBL/GenBank/DDBJ databases">
        <title>Clarias magur genome sequencing, assembly and annotation.</title>
        <authorList>
            <person name="Kushwaha B."/>
            <person name="Kumar R."/>
            <person name="Das P."/>
            <person name="Joshi C.G."/>
            <person name="Kumar D."/>
            <person name="Nagpure N.S."/>
            <person name="Pandey M."/>
            <person name="Agarwal S."/>
            <person name="Srivastava S."/>
            <person name="Singh M."/>
            <person name="Sahoo L."/>
            <person name="Jayasankar P."/>
            <person name="Meher P.K."/>
            <person name="Koringa P.G."/>
            <person name="Iquebal M.A."/>
            <person name="Das S.P."/>
            <person name="Bit A."/>
            <person name="Patnaik S."/>
            <person name="Patel N."/>
            <person name="Shah T.M."/>
            <person name="Hinsu A."/>
            <person name="Jena J.K."/>
        </authorList>
    </citation>
    <scope>NUCLEOTIDE SEQUENCE</scope>
    <source>
        <strain evidence="8">CIFAMagur01</strain>
        <tissue evidence="8">Testis</tissue>
    </source>
</reference>
<feature type="non-terminal residue" evidence="8">
    <location>
        <position position="219"/>
    </location>
</feature>
<dbReference type="Proteomes" id="UP000727407">
    <property type="component" value="Unassembled WGS sequence"/>
</dbReference>
<dbReference type="InterPro" id="IPR001314">
    <property type="entry name" value="Peptidase_S1A"/>
</dbReference>
<dbReference type="AlphaFoldDB" id="A0A8J4U5I7"/>
<feature type="chain" id="PRO_5035185885" evidence="6">
    <location>
        <begin position="21"/>
        <end position="219"/>
    </location>
</feature>
<keyword evidence="3" id="KW-0378">Hydrolase</keyword>
<dbReference type="PRINTS" id="PR00722">
    <property type="entry name" value="CHYMOTRYPSIN"/>
</dbReference>
<keyword evidence="2 6" id="KW-0732">Signal</keyword>
<keyword evidence="1 8" id="KW-0645">Protease</keyword>
<evidence type="ECO:0000256" key="6">
    <source>
        <dbReference type="SAM" id="SignalP"/>
    </source>
</evidence>
<dbReference type="PANTHER" id="PTHR24252:SF7">
    <property type="entry name" value="HYALIN"/>
    <property type="match status" value="1"/>
</dbReference>
<dbReference type="PROSITE" id="PS00134">
    <property type="entry name" value="TRYPSIN_HIS"/>
    <property type="match status" value="1"/>
</dbReference>
<dbReference type="EMBL" id="QNUK01000500">
    <property type="protein sequence ID" value="KAF5892452.1"/>
    <property type="molecule type" value="Genomic_DNA"/>
</dbReference>
<dbReference type="PROSITE" id="PS50240">
    <property type="entry name" value="TRYPSIN_DOM"/>
    <property type="match status" value="1"/>
</dbReference>
<sequence>MLKAGCVFLALLLIVKVSLGQLSICGRAPPNNRIVGGQNAIPGAWPWQVSLHSPLYSGHFCGGSLINKDWVMTAAHCFISISSLADMVVYLGKQNQTGVNPNQITRKIIRIIIHPKFNSITLDNDITLLRLSCSVTFTNYINPVCLAAKGSSFAASTMCWITGWGDIASGVELPSPRVLQDAQVPIIGRTKCADLLGPGVITKNMICAGFLEGGKDTCQ</sequence>